<evidence type="ECO:0000313" key="3">
    <source>
        <dbReference type="Proteomes" id="UP000288805"/>
    </source>
</evidence>
<sequence length="157" mass="17004">MGCVSSCFGPRDWEDNQDRSIHTNRTCPGAFIPNFLNKYVQILGTRQMRTIRCAASSNFTVGLDDTVSNTDGFRPRSLPCNANPRCSNLQLGGRTTSHEKGPCHLLKDSEPHGRSNIQAGLELVSGGGTLSRSYCEGGSRKCYSESTSGAINSRSGR</sequence>
<dbReference type="Proteomes" id="UP000288805">
    <property type="component" value="Unassembled WGS sequence"/>
</dbReference>
<protein>
    <submittedName>
        <fullName evidence="2">Uncharacterized protein</fullName>
    </submittedName>
</protein>
<evidence type="ECO:0000313" key="2">
    <source>
        <dbReference type="EMBL" id="RVX02790.1"/>
    </source>
</evidence>
<dbReference type="AlphaFoldDB" id="A0A438J1F8"/>
<proteinExistence type="predicted"/>
<evidence type="ECO:0000313" key="1">
    <source>
        <dbReference type="EMBL" id="RVW42092.1"/>
    </source>
</evidence>
<name>A0A438J1F8_VITVI</name>
<comment type="caution">
    <text evidence="2">The sequence shown here is derived from an EMBL/GenBank/DDBJ whole genome shotgun (WGS) entry which is preliminary data.</text>
</comment>
<accession>A0A438J1F8</accession>
<reference evidence="2 3" key="1">
    <citation type="journal article" date="2018" name="PLoS Genet.">
        <title>Population sequencing reveals clonal diversity and ancestral inbreeding in the grapevine cultivar Chardonnay.</title>
        <authorList>
            <person name="Roach M.J."/>
            <person name="Johnson D.L."/>
            <person name="Bohlmann J."/>
            <person name="van Vuuren H.J."/>
            <person name="Jones S.J."/>
            <person name="Pretorius I.S."/>
            <person name="Schmidt S.A."/>
            <person name="Borneman A.R."/>
        </authorList>
    </citation>
    <scope>NUCLEOTIDE SEQUENCE [LARGE SCALE GENOMIC DNA]</scope>
    <source>
        <strain evidence="3">cv. Chardonnay</strain>
        <strain evidence="2">I10V1</strain>
        <tissue evidence="2">Leaf</tissue>
    </source>
</reference>
<dbReference type="EMBL" id="QGNW01001415">
    <property type="protein sequence ID" value="RVW42092.1"/>
    <property type="molecule type" value="Genomic_DNA"/>
</dbReference>
<dbReference type="EMBL" id="QGNW01000069">
    <property type="protein sequence ID" value="RVX02790.1"/>
    <property type="molecule type" value="Genomic_DNA"/>
</dbReference>
<dbReference type="KEGG" id="vvi:100855079"/>
<organism evidence="2 3">
    <name type="scientific">Vitis vinifera</name>
    <name type="common">Grape</name>
    <dbReference type="NCBI Taxonomy" id="29760"/>
    <lineage>
        <taxon>Eukaryota</taxon>
        <taxon>Viridiplantae</taxon>
        <taxon>Streptophyta</taxon>
        <taxon>Embryophyta</taxon>
        <taxon>Tracheophyta</taxon>
        <taxon>Spermatophyta</taxon>
        <taxon>Magnoliopsida</taxon>
        <taxon>eudicotyledons</taxon>
        <taxon>Gunneridae</taxon>
        <taxon>Pentapetalae</taxon>
        <taxon>rosids</taxon>
        <taxon>Vitales</taxon>
        <taxon>Vitaceae</taxon>
        <taxon>Viteae</taxon>
        <taxon>Vitis</taxon>
    </lineage>
</organism>
<gene>
    <name evidence="2" type="ORF">CK203_016571</name>
    <name evidence="1" type="ORF">CK203_116171</name>
</gene>